<keyword evidence="2" id="KW-1185">Reference proteome</keyword>
<proteinExistence type="predicted"/>
<organism evidence="1 2">
    <name type="scientific">Acetobacter peroxydans</name>
    <dbReference type="NCBI Taxonomy" id="104098"/>
    <lineage>
        <taxon>Bacteria</taxon>
        <taxon>Pseudomonadati</taxon>
        <taxon>Pseudomonadota</taxon>
        <taxon>Alphaproteobacteria</taxon>
        <taxon>Acetobacterales</taxon>
        <taxon>Acetobacteraceae</taxon>
        <taxon>Acetobacter</taxon>
    </lineage>
</organism>
<name>A0A4Y3TTJ7_9PROT</name>
<gene>
    <name evidence="1" type="ORF">APE01nite_21380</name>
</gene>
<sequence>MSDSAGADTALAARRIDVAFTFAPDPSQGVGAGAGAETVTLSDYRVACQVLSTGLETGMVCTLRIEGMPPTLVNRLSAAQVGVVAQGRNSVTVMAGGAEAARPVIFSGGIVEAFVEYETTPDAVFVVQAHSIALPAALPVSPTSFGRDAPVATIMAAIAAKAGLGFVNNGVQTVLRGGVYYKGAATEQIDACARAGGVSYHIGMGRLCIWPFSMEAARSAAVPVSVATGLIGYPAYSQYGVGLRMLFNPGIGFRDTISLQGTGSSAQGVALPATGLWVVQSVQHRLQSGRTQGPWFTLIEAARPDLAGQGFAQ</sequence>
<dbReference type="AlphaFoldDB" id="A0A4Y3TTJ7"/>
<comment type="caution">
    <text evidence="1">The sequence shown here is derived from an EMBL/GenBank/DDBJ whole genome shotgun (WGS) entry which is preliminary data.</text>
</comment>
<reference evidence="1 2" key="1">
    <citation type="submission" date="2019-06" db="EMBL/GenBank/DDBJ databases">
        <title>Whole genome shotgun sequence of Acetobacter peroxydans NBRC 13755.</title>
        <authorList>
            <person name="Hosoyama A."/>
            <person name="Uohara A."/>
            <person name="Ohji S."/>
            <person name="Ichikawa N."/>
        </authorList>
    </citation>
    <scope>NUCLEOTIDE SEQUENCE [LARGE SCALE GENOMIC DNA]</scope>
    <source>
        <strain evidence="1 2">NBRC 13755</strain>
    </source>
</reference>
<dbReference type="Proteomes" id="UP000317730">
    <property type="component" value="Unassembled WGS sequence"/>
</dbReference>
<dbReference type="InterPro" id="IPR054496">
    <property type="entry name" value="E217_GP41"/>
</dbReference>
<dbReference type="Pfam" id="PF22759">
    <property type="entry name" value="E217_GP41"/>
    <property type="match status" value="1"/>
</dbReference>
<dbReference type="OrthoDB" id="5690318at2"/>
<accession>A0A4Y3TTJ7</accession>
<protein>
    <submittedName>
        <fullName evidence="1">Uncharacterized protein</fullName>
    </submittedName>
</protein>
<dbReference type="RefSeq" id="WP_141377396.1">
    <property type="nucleotide sequence ID" value="NZ_BAPL01000010.1"/>
</dbReference>
<dbReference type="EMBL" id="BJMV01000012">
    <property type="protein sequence ID" value="GEB86341.1"/>
    <property type="molecule type" value="Genomic_DNA"/>
</dbReference>
<evidence type="ECO:0000313" key="1">
    <source>
        <dbReference type="EMBL" id="GEB86341.1"/>
    </source>
</evidence>
<evidence type="ECO:0000313" key="2">
    <source>
        <dbReference type="Proteomes" id="UP000317730"/>
    </source>
</evidence>